<evidence type="ECO:0000313" key="9">
    <source>
        <dbReference type="EMBL" id="GAA4680072.1"/>
    </source>
</evidence>
<sequence length="566" mass="61793">MTDTLTPTVHSTGDVGDPRGAVLSIRDLVVEAGPRDAPIRLLDGVSIDVAPGEVVALVGESGSGKSMTMLATMGLLPAGVRVVSGSIRLGDRELRGATLNDLRSVRGKQLAMIFQDPMTSLNPVMRIGSQLAEMITLHDRQATREQVKARSIELLELVHMPDPERRLRAFPHELSGGQRQRVMIAMSIAHEPRMLIADEPTTALDVTVQAQVMSVLQEVRERLGSSLVLVTHDLGLVAQNADRVVVLYKGRIVEEGDVVDLYQRPQHDYTKKLLASILPINGPLHAAGVQAVVTEEVVKPAATGEPVITLEDVQVHYPQRTGLGRRAEPFVAVGGVSLELYAGRTLGLVGESGCGKSTLVRTILGMTKPTSGRVTYEGNPISTMNDRKRRPYRPAIQAVFQDPFSSLDPRMSVFDIVAEPLRINRKFTPGRVREVLDQVGLTPEMAKRRPTEFSGGQRQRVGIARALALKPQVLILDEPTSALDVSIQAQVITLLRDLQDELGLAYLFVSHDLSVVRNLSDDVAVMRRGLIVEKAPSHELFEAPTHEYTRQLLASVPDPDPTARTR</sequence>
<feature type="domain" description="ABC transporter" evidence="8">
    <location>
        <begin position="23"/>
        <end position="274"/>
    </location>
</feature>
<dbReference type="PANTHER" id="PTHR43297">
    <property type="entry name" value="OLIGOPEPTIDE TRANSPORT ATP-BINDING PROTEIN APPD"/>
    <property type="match status" value="1"/>
</dbReference>
<name>A0ABP8W400_9MICO</name>
<dbReference type="PANTHER" id="PTHR43297:SF2">
    <property type="entry name" value="DIPEPTIDE TRANSPORT ATP-BINDING PROTEIN DPPD"/>
    <property type="match status" value="1"/>
</dbReference>
<comment type="similarity">
    <text evidence="2">Belongs to the ABC transporter superfamily.</text>
</comment>
<evidence type="ECO:0000313" key="10">
    <source>
        <dbReference type="Proteomes" id="UP001501295"/>
    </source>
</evidence>
<keyword evidence="3" id="KW-0813">Transport</keyword>
<dbReference type="InterPro" id="IPR013563">
    <property type="entry name" value="Oligopep_ABC_C"/>
</dbReference>
<evidence type="ECO:0000256" key="5">
    <source>
        <dbReference type="ARBA" id="ARBA00022741"/>
    </source>
</evidence>
<evidence type="ECO:0000256" key="4">
    <source>
        <dbReference type="ARBA" id="ARBA00022475"/>
    </source>
</evidence>
<dbReference type="GO" id="GO:0005524">
    <property type="term" value="F:ATP binding"/>
    <property type="evidence" value="ECO:0007669"/>
    <property type="project" value="UniProtKB-KW"/>
</dbReference>
<dbReference type="PROSITE" id="PS00211">
    <property type="entry name" value="ABC_TRANSPORTER_1"/>
    <property type="match status" value="2"/>
</dbReference>
<organism evidence="9 10">
    <name type="scientific">Frondihabitans cladoniiphilus</name>
    <dbReference type="NCBI Taxonomy" id="715785"/>
    <lineage>
        <taxon>Bacteria</taxon>
        <taxon>Bacillati</taxon>
        <taxon>Actinomycetota</taxon>
        <taxon>Actinomycetes</taxon>
        <taxon>Micrococcales</taxon>
        <taxon>Microbacteriaceae</taxon>
        <taxon>Frondihabitans</taxon>
    </lineage>
</organism>
<proteinExistence type="inferred from homology"/>
<keyword evidence="6 9" id="KW-0067">ATP-binding</keyword>
<keyword evidence="7" id="KW-0472">Membrane</keyword>
<protein>
    <submittedName>
        <fullName evidence="9">ABC transporter ATP-binding protein</fullName>
    </submittedName>
</protein>
<dbReference type="InterPro" id="IPR003593">
    <property type="entry name" value="AAA+_ATPase"/>
</dbReference>
<evidence type="ECO:0000256" key="1">
    <source>
        <dbReference type="ARBA" id="ARBA00004202"/>
    </source>
</evidence>
<dbReference type="Pfam" id="PF08352">
    <property type="entry name" value="oligo_HPY"/>
    <property type="match status" value="2"/>
</dbReference>
<dbReference type="Proteomes" id="UP001501295">
    <property type="component" value="Unassembled WGS sequence"/>
</dbReference>
<dbReference type="SMART" id="SM00382">
    <property type="entry name" value="AAA"/>
    <property type="match status" value="2"/>
</dbReference>
<evidence type="ECO:0000256" key="2">
    <source>
        <dbReference type="ARBA" id="ARBA00005417"/>
    </source>
</evidence>
<comment type="caution">
    <text evidence="9">The sequence shown here is derived from an EMBL/GenBank/DDBJ whole genome shotgun (WGS) entry which is preliminary data.</text>
</comment>
<feature type="domain" description="ABC transporter" evidence="8">
    <location>
        <begin position="308"/>
        <end position="553"/>
    </location>
</feature>
<evidence type="ECO:0000259" key="8">
    <source>
        <dbReference type="PROSITE" id="PS50893"/>
    </source>
</evidence>
<evidence type="ECO:0000256" key="7">
    <source>
        <dbReference type="ARBA" id="ARBA00023136"/>
    </source>
</evidence>
<dbReference type="InterPro" id="IPR050388">
    <property type="entry name" value="ABC_Ni/Peptide_Import"/>
</dbReference>
<reference evidence="10" key="1">
    <citation type="journal article" date="2019" name="Int. J. Syst. Evol. Microbiol.">
        <title>The Global Catalogue of Microorganisms (GCM) 10K type strain sequencing project: providing services to taxonomists for standard genome sequencing and annotation.</title>
        <authorList>
            <consortium name="The Broad Institute Genomics Platform"/>
            <consortium name="The Broad Institute Genome Sequencing Center for Infectious Disease"/>
            <person name="Wu L."/>
            <person name="Ma J."/>
        </authorList>
    </citation>
    <scope>NUCLEOTIDE SEQUENCE [LARGE SCALE GENOMIC DNA]</scope>
    <source>
        <strain evidence="10">JCM 18956</strain>
    </source>
</reference>
<gene>
    <name evidence="9" type="ORF">GCM10025780_26540</name>
</gene>
<dbReference type="CDD" id="cd03257">
    <property type="entry name" value="ABC_NikE_OppD_transporters"/>
    <property type="match status" value="2"/>
</dbReference>
<dbReference type="SUPFAM" id="SSF52540">
    <property type="entry name" value="P-loop containing nucleoside triphosphate hydrolases"/>
    <property type="match status" value="2"/>
</dbReference>
<dbReference type="NCBIfam" id="NF007739">
    <property type="entry name" value="PRK10419.1"/>
    <property type="match status" value="2"/>
</dbReference>
<dbReference type="PROSITE" id="PS50893">
    <property type="entry name" value="ABC_TRANSPORTER_2"/>
    <property type="match status" value="2"/>
</dbReference>
<evidence type="ECO:0000256" key="3">
    <source>
        <dbReference type="ARBA" id="ARBA00022448"/>
    </source>
</evidence>
<dbReference type="Pfam" id="PF00005">
    <property type="entry name" value="ABC_tran"/>
    <property type="match status" value="2"/>
</dbReference>
<dbReference type="InterPro" id="IPR017871">
    <property type="entry name" value="ABC_transporter-like_CS"/>
</dbReference>
<dbReference type="NCBIfam" id="NF008453">
    <property type="entry name" value="PRK11308.1"/>
    <property type="match status" value="2"/>
</dbReference>
<evidence type="ECO:0000256" key="6">
    <source>
        <dbReference type="ARBA" id="ARBA00022840"/>
    </source>
</evidence>
<dbReference type="InterPro" id="IPR027417">
    <property type="entry name" value="P-loop_NTPase"/>
</dbReference>
<keyword evidence="4" id="KW-1003">Cell membrane</keyword>
<dbReference type="EMBL" id="BAABLM010000005">
    <property type="protein sequence ID" value="GAA4680072.1"/>
    <property type="molecule type" value="Genomic_DNA"/>
</dbReference>
<comment type="subcellular location">
    <subcellularLocation>
        <location evidence="1">Cell membrane</location>
        <topology evidence="1">Peripheral membrane protein</topology>
    </subcellularLocation>
</comment>
<keyword evidence="5" id="KW-0547">Nucleotide-binding</keyword>
<dbReference type="RefSeq" id="WP_345376383.1">
    <property type="nucleotide sequence ID" value="NZ_BAABLM010000005.1"/>
</dbReference>
<dbReference type="InterPro" id="IPR003439">
    <property type="entry name" value="ABC_transporter-like_ATP-bd"/>
</dbReference>
<accession>A0ABP8W400</accession>
<keyword evidence="10" id="KW-1185">Reference proteome</keyword>
<dbReference type="Gene3D" id="3.40.50.300">
    <property type="entry name" value="P-loop containing nucleotide triphosphate hydrolases"/>
    <property type="match status" value="2"/>
</dbReference>